<dbReference type="InterPro" id="IPR029751">
    <property type="entry name" value="Ribosomal_L25_dom"/>
</dbReference>
<dbReference type="RefSeq" id="XP_001420348.1">
    <property type="nucleotide sequence ID" value="XM_001420311.1"/>
</dbReference>
<dbReference type="AlphaFoldDB" id="A4S4Y1"/>
<dbReference type="GeneID" id="5004400"/>
<dbReference type="OMA" id="TVCEREM"/>
<evidence type="ECO:0000313" key="8">
    <source>
        <dbReference type="Proteomes" id="UP000001568"/>
    </source>
</evidence>
<dbReference type="KEGG" id="olu:OSTLU_93468"/>
<accession>A4S4Y1</accession>
<dbReference type="InterPro" id="IPR020057">
    <property type="entry name" value="Ribosomal_bL25_b-dom"/>
</dbReference>
<evidence type="ECO:0000313" key="7">
    <source>
        <dbReference type="EMBL" id="ABO98641.1"/>
    </source>
</evidence>
<dbReference type="Proteomes" id="UP000001568">
    <property type="component" value="Chromosome 11"/>
</dbReference>
<evidence type="ECO:0000259" key="5">
    <source>
        <dbReference type="Pfam" id="PF01386"/>
    </source>
</evidence>
<keyword evidence="2" id="KW-0694">RNA-binding</keyword>
<dbReference type="GO" id="GO:0003735">
    <property type="term" value="F:structural constituent of ribosome"/>
    <property type="evidence" value="ECO:0007669"/>
    <property type="project" value="InterPro"/>
</dbReference>
<keyword evidence="3" id="KW-0689">Ribosomal protein</keyword>
<dbReference type="InterPro" id="IPR037121">
    <property type="entry name" value="Ribosomal_bL25_C"/>
</dbReference>
<dbReference type="SUPFAM" id="SSF50715">
    <property type="entry name" value="Ribosomal protein L25-like"/>
    <property type="match status" value="1"/>
</dbReference>
<feature type="domain" description="Large ribosomal subunit protein bL25 L25" evidence="5">
    <location>
        <begin position="40"/>
        <end position="141"/>
    </location>
</feature>
<evidence type="ECO:0000259" key="6">
    <source>
        <dbReference type="Pfam" id="PF14693"/>
    </source>
</evidence>
<organism evidence="7 8">
    <name type="scientific">Ostreococcus lucimarinus (strain CCE9901)</name>
    <dbReference type="NCBI Taxonomy" id="436017"/>
    <lineage>
        <taxon>Eukaryota</taxon>
        <taxon>Viridiplantae</taxon>
        <taxon>Chlorophyta</taxon>
        <taxon>Mamiellophyceae</taxon>
        <taxon>Mamiellales</taxon>
        <taxon>Bathycoccaceae</taxon>
        <taxon>Ostreococcus</taxon>
    </lineage>
</organism>
<dbReference type="HAMAP" id="MF_01334">
    <property type="entry name" value="Ribosomal_bL25_CTC"/>
    <property type="match status" value="1"/>
</dbReference>
<dbReference type="Pfam" id="PF14693">
    <property type="entry name" value="Ribosomal_TL5_C"/>
    <property type="match status" value="1"/>
</dbReference>
<dbReference type="Gene3D" id="2.40.240.10">
    <property type="entry name" value="Ribosomal Protein L25, Chain P"/>
    <property type="match status" value="1"/>
</dbReference>
<dbReference type="OrthoDB" id="498485at2759"/>
<dbReference type="InterPro" id="IPR020930">
    <property type="entry name" value="Ribosomal_uL5_bac-type"/>
</dbReference>
<dbReference type="CDD" id="cd00495">
    <property type="entry name" value="Ribosomal_L25_TL5_CTC"/>
    <property type="match status" value="1"/>
</dbReference>
<name>A4S4Y1_OSTLU</name>
<dbReference type="eggNOG" id="ENOG502QPTI">
    <property type="taxonomic scope" value="Eukaryota"/>
</dbReference>
<dbReference type="GO" id="GO:0008097">
    <property type="term" value="F:5S rRNA binding"/>
    <property type="evidence" value="ECO:0007669"/>
    <property type="project" value="InterPro"/>
</dbReference>
<evidence type="ECO:0000256" key="2">
    <source>
        <dbReference type="ARBA" id="ARBA00022884"/>
    </source>
</evidence>
<gene>
    <name evidence="7" type="ORF">OSTLU_93468</name>
</gene>
<dbReference type="EMBL" id="CP000591">
    <property type="protein sequence ID" value="ABO98641.1"/>
    <property type="molecule type" value="Genomic_DNA"/>
</dbReference>
<dbReference type="PANTHER" id="PTHR33284">
    <property type="entry name" value="RIBOSOMAL PROTEIN L25/GLN-TRNA SYNTHETASE, ANTI-CODON-BINDING DOMAIN-CONTAINING PROTEIN"/>
    <property type="match status" value="1"/>
</dbReference>
<dbReference type="GO" id="GO:0006412">
    <property type="term" value="P:translation"/>
    <property type="evidence" value="ECO:0007669"/>
    <property type="project" value="InterPro"/>
</dbReference>
<evidence type="ECO:0000256" key="3">
    <source>
        <dbReference type="ARBA" id="ARBA00022980"/>
    </source>
</evidence>
<dbReference type="Pfam" id="PF01386">
    <property type="entry name" value="Ribosomal_L25p"/>
    <property type="match status" value="1"/>
</dbReference>
<protein>
    <submittedName>
        <fullName evidence="7">Uncharacterized protein</fullName>
    </submittedName>
</protein>
<dbReference type="HOGENOM" id="CLU_075939_0_0_1"/>
<reference evidence="7 8" key="1">
    <citation type="journal article" date="2007" name="Proc. Natl. Acad. Sci. U.S.A.">
        <title>The tiny eukaryote Ostreococcus provides genomic insights into the paradox of plankton speciation.</title>
        <authorList>
            <person name="Palenik B."/>
            <person name="Grimwood J."/>
            <person name="Aerts A."/>
            <person name="Rouze P."/>
            <person name="Salamov A."/>
            <person name="Putnam N."/>
            <person name="Dupont C."/>
            <person name="Jorgensen R."/>
            <person name="Derelle E."/>
            <person name="Rombauts S."/>
            <person name="Zhou K."/>
            <person name="Otillar R."/>
            <person name="Merchant S.S."/>
            <person name="Podell S."/>
            <person name="Gaasterland T."/>
            <person name="Napoli C."/>
            <person name="Gendler K."/>
            <person name="Manuell A."/>
            <person name="Tai V."/>
            <person name="Vallon O."/>
            <person name="Piganeau G."/>
            <person name="Jancek S."/>
            <person name="Heijde M."/>
            <person name="Jabbari K."/>
            <person name="Bowler C."/>
            <person name="Lohr M."/>
            <person name="Robbens S."/>
            <person name="Werner G."/>
            <person name="Dubchak I."/>
            <person name="Pazour G.J."/>
            <person name="Ren Q."/>
            <person name="Paulsen I."/>
            <person name="Delwiche C."/>
            <person name="Schmutz J."/>
            <person name="Rokhsar D."/>
            <person name="Van de Peer Y."/>
            <person name="Moreau H."/>
            <person name="Grigoriev I.V."/>
        </authorList>
    </citation>
    <scope>NUCLEOTIDE SEQUENCE [LARGE SCALE GENOMIC DNA]</scope>
    <source>
        <strain evidence="7 8">CCE9901</strain>
    </source>
</reference>
<keyword evidence="1" id="KW-0699">rRNA-binding</keyword>
<dbReference type="Gene3D" id="2.170.120.20">
    <property type="entry name" value="Ribosomal protein L25, beta domain"/>
    <property type="match status" value="1"/>
</dbReference>
<dbReference type="InterPro" id="IPR011035">
    <property type="entry name" value="Ribosomal_bL25/Gln-tRNA_synth"/>
</dbReference>
<dbReference type="GO" id="GO:0022625">
    <property type="term" value="C:cytosolic large ribosomal subunit"/>
    <property type="evidence" value="ECO:0007669"/>
    <property type="project" value="TreeGrafter"/>
</dbReference>
<keyword evidence="8" id="KW-1185">Reference proteome</keyword>
<sequence>MWTIRRRLRTTRIASLTRDALARALATAPAGDDARGVVLRCALRVDGGTASSTRARREGRVPGVVFAPGSERGTMITVCEREMNAAVRKHTLAGVACEVFDLEVQTTTATGEESGETRRVRALAKQVQMHAYNQMVDNVCFLEVKPETEVKVRVPVATQGEDVSPGVKRGGFVQIMRQTVPVRCRSDSIPKRFLMDVSTLDAGKVIKIGDVTVPEGVKLLDADLNLPLVRIGGRVKSAE</sequence>
<dbReference type="STRING" id="436017.A4S4Y1"/>
<evidence type="ECO:0000256" key="1">
    <source>
        <dbReference type="ARBA" id="ARBA00022730"/>
    </source>
</evidence>
<proteinExistence type="inferred from homology"/>
<dbReference type="PANTHER" id="PTHR33284:SF1">
    <property type="entry name" value="RIBOSOMAL PROTEIN L25_GLN-TRNA SYNTHETASE, ANTI-CODON-BINDING DOMAIN-CONTAINING PROTEIN"/>
    <property type="match status" value="1"/>
</dbReference>
<keyword evidence="4" id="KW-0687">Ribonucleoprotein</keyword>
<evidence type="ECO:0000256" key="4">
    <source>
        <dbReference type="ARBA" id="ARBA00023274"/>
    </source>
</evidence>
<feature type="domain" description="Large ribosomal subunit protein bL25 beta" evidence="6">
    <location>
        <begin position="149"/>
        <end position="231"/>
    </location>
</feature>
<dbReference type="Gramene" id="ABO98641">
    <property type="protein sequence ID" value="ABO98641"/>
    <property type="gene ID" value="OSTLU_93468"/>
</dbReference>
<dbReference type="InterPro" id="IPR001021">
    <property type="entry name" value="Ribosomal_bL25_long"/>
</dbReference>
<dbReference type="NCBIfam" id="TIGR00731">
    <property type="entry name" value="bL25_bact_ctc"/>
    <property type="match status" value="1"/>
</dbReference>
<dbReference type="InterPro" id="IPR020056">
    <property type="entry name" value="Rbsml_bL25/Gln-tRNA_synth_N"/>
</dbReference>